<evidence type="ECO:0000313" key="1">
    <source>
        <dbReference type="EMBL" id="PZO87241.1"/>
    </source>
</evidence>
<dbReference type="Proteomes" id="UP000249066">
    <property type="component" value="Unassembled WGS sequence"/>
</dbReference>
<accession>A0A2W5BVV1</accession>
<protein>
    <submittedName>
        <fullName evidence="1">Transporter</fullName>
    </submittedName>
</protein>
<organism evidence="1 2">
    <name type="scientific">Sphingomonas sanxanigenens</name>
    <dbReference type="NCBI Taxonomy" id="397260"/>
    <lineage>
        <taxon>Bacteria</taxon>
        <taxon>Pseudomonadati</taxon>
        <taxon>Pseudomonadota</taxon>
        <taxon>Alphaproteobacteria</taxon>
        <taxon>Sphingomonadales</taxon>
        <taxon>Sphingomonadaceae</taxon>
        <taxon>Sphingomonas</taxon>
    </lineage>
</organism>
<dbReference type="AlphaFoldDB" id="A0A2W5BVV1"/>
<gene>
    <name evidence="1" type="ORF">DI623_15070</name>
</gene>
<feature type="non-terminal residue" evidence="1">
    <location>
        <position position="1"/>
    </location>
</feature>
<evidence type="ECO:0000313" key="2">
    <source>
        <dbReference type="Proteomes" id="UP000249066"/>
    </source>
</evidence>
<reference evidence="1 2" key="1">
    <citation type="submission" date="2017-08" db="EMBL/GenBank/DDBJ databases">
        <title>Infants hospitalized years apart are colonized by the same room-sourced microbial strains.</title>
        <authorList>
            <person name="Brooks B."/>
            <person name="Olm M.R."/>
            <person name="Firek B.A."/>
            <person name="Baker R."/>
            <person name="Thomas B.C."/>
            <person name="Morowitz M.J."/>
            <person name="Banfield J.F."/>
        </authorList>
    </citation>
    <scope>NUCLEOTIDE SEQUENCE [LARGE SCALE GENOMIC DNA]</scope>
    <source>
        <strain evidence="1">S2_018_000_R2_101</strain>
    </source>
</reference>
<dbReference type="EMBL" id="QFNN01000141">
    <property type="protein sequence ID" value="PZO87241.1"/>
    <property type="molecule type" value="Genomic_DNA"/>
</dbReference>
<name>A0A2W5BVV1_9SPHN</name>
<comment type="caution">
    <text evidence="1">The sequence shown here is derived from an EMBL/GenBank/DDBJ whole genome shotgun (WGS) entry which is preliminary data.</text>
</comment>
<proteinExistence type="predicted"/>
<sequence>YLTDLLYVRRQAQEAHRLEIDARSEADRALLKLQIDSHSIWAPDEEKR</sequence>